<dbReference type="RefSeq" id="WP_006607124.1">
    <property type="nucleotide sequence ID" value="NZ_CP072931.1"/>
</dbReference>
<organism evidence="2">
    <name type="scientific">Streptomyces auratus AGR0001</name>
    <dbReference type="NCBI Taxonomy" id="1160718"/>
    <lineage>
        <taxon>Bacteria</taxon>
        <taxon>Bacillati</taxon>
        <taxon>Actinomycetota</taxon>
        <taxon>Actinomycetes</taxon>
        <taxon>Kitasatosporales</taxon>
        <taxon>Streptomycetaceae</taxon>
        <taxon>Streptomyces</taxon>
    </lineage>
</organism>
<sequence length="292" mass="31385">MSATTAMLADPAETAEARAPLPGLLGLDALRAASLTEIDAAAALQHRVDRKYLVPTASAARLVAALAPAHRVLDICGRRTTDYRSTYFDTGRLAAWRAHVQGRRRRWKVRTRLYAEDRLCRVEVKTKDGRGATVKHALTVDADAYGRLDTCSGAVAFVDRVLCDAGIGITAAALTPAGEVRYVRATLADLEAGSRVTLDTQLTCHRDGRTAALDPGYVLIETKGGPRPAAADRHLLGLGARPVSLSKYIVGLSLLVPGLPDNNVRRLARTRFHTGPRTETPPWALIGRTTPA</sequence>
<dbReference type="eggNOG" id="COG3025">
    <property type="taxonomic scope" value="Bacteria"/>
</dbReference>
<reference evidence="2" key="1">
    <citation type="journal article" date="2012" name="J. Bacteriol.">
        <title>Genome Sequence of Streptomyces auratus Strain AGR0001, a Phoslactomycin-Producing Actinomycete.</title>
        <authorList>
            <person name="Han X."/>
            <person name="Li M."/>
            <person name="Ding Z."/>
            <person name="Zhao J."/>
            <person name="Ji K."/>
            <person name="Wen M."/>
            <person name="Lu T."/>
        </authorList>
    </citation>
    <scope>NUCLEOTIDE SEQUENCE [LARGE SCALE GENOMIC DNA]</scope>
    <source>
        <strain evidence="2">AGR0001</strain>
    </source>
</reference>
<dbReference type="InterPro" id="IPR018966">
    <property type="entry name" value="VTC_domain"/>
</dbReference>
<gene>
    <name evidence="2" type="ORF">SU9_28089</name>
</gene>
<dbReference type="Pfam" id="PF09359">
    <property type="entry name" value="VTC"/>
    <property type="match status" value="1"/>
</dbReference>
<dbReference type="HOGENOM" id="CLU_068202_0_0_11"/>
<evidence type="ECO:0000259" key="1">
    <source>
        <dbReference type="Pfam" id="PF09359"/>
    </source>
</evidence>
<dbReference type="AlphaFoldDB" id="J1ZQ55"/>
<dbReference type="STRING" id="1160718.SU9_28089"/>
<comment type="caution">
    <text evidence="2">The sequence shown here is derived from an EMBL/GenBank/DDBJ whole genome shotgun (WGS) entry which is preliminary data.</text>
</comment>
<dbReference type="PATRIC" id="fig|1160718.3.peg.5686"/>
<dbReference type="CDD" id="cd07750">
    <property type="entry name" value="PolyPPase_VTC_like"/>
    <property type="match status" value="1"/>
</dbReference>
<evidence type="ECO:0000313" key="2">
    <source>
        <dbReference type="EMBL" id="EJJ03661.1"/>
    </source>
</evidence>
<feature type="domain" description="VTC" evidence="1">
    <location>
        <begin position="47"/>
        <end position="255"/>
    </location>
</feature>
<protein>
    <submittedName>
        <fullName evidence="2">VTC domain-containing protein</fullName>
    </submittedName>
</protein>
<name>J1ZQ55_9ACTN</name>
<proteinExistence type="predicted"/>
<accession>J1ZQ55</accession>
<dbReference type="EMBL" id="AJGV01000175">
    <property type="protein sequence ID" value="EJJ03661.1"/>
    <property type="molecule type" value="Genomic_DNA"/>
</dbReference>